<gene>
    <name evidence="1" type="ORF">Acr_22g0004820</name>
</gene>
<sequence length="71" mass="7665">MAKWTIFDPWPKAQGVCCGGNGNRRTDLGLGVAWRIHRTRATRAPTAGATAIVVASGEEGCLWWPPENTTV</sequence>
<dbReference type="Proteomes" id="UP000585474">
    <property type="component" value="Unassembled WGS sequence"/>
</dbReference>
<organism evidence="1 2">
    <name type="scientific">Actinidia rufa</name>
    <dbReference type="NCBI Taxonomy" id="165716"/>
    <lineage>
        <taxon>Eukaryota</taxon>
        <taxon>Viridiplantae</taxon>
        <taxon>Streptophyta</taxon>
        <taxon>Embryophyta</taxon>
        <taxon>Tracheophyta</taxon>
        <taxon>Spermatophyta</taxon>
        <taxon>Magnoliopsida</taxon>
        <taxon>eudicotyledons</taxon>
        <taxon>Gunneridae</taxon>
        <taxon>Pentapetalae</taxon>
        <taxon>asterids</taxon>
        <taxon>Ericales</taxon>
        <taxon>Actinidiaceae</taxon>
        <taxon>Actinidia</taxon>
    </lineage>
</organism>
<protein>
    <submittedName>
        <fullName evidence="1">Uncharacterized protein</fullName>
    </submittedName>
</protein>
<proteinExistence type="predicted"/>
<reference evidence="1 2" key="1">
    <citation type="submission" date="2019-07" db="EMBL/GenBank/DDBJ databases">
        <title>De Novo Assembly of kiwifruit Actinidia rufa.</title>
        <authorList>
            <person name="Sugita-Konishi S."/>
            <person name="Sato K."/>
            <person name="Mori E."/>
            <person name="Abe Y."/>
            <person name="Kisaki G."/>
            <person name="Hamano K."/>
            <person name="Suezawa K."/>
            <person name="Otani M."/>
            <person name="Fukuda T."/>
            <person name="Manabe T."/>
            <person name="Gomi K."/>
            <person name="Tabuchi M."/>
            <person name="Akimitsu K."/>
            <person name="Kataoka I."/>
        </authorList>
    </citation>
    <scope>NUCLEOTIDE SEQUENCE [LARGE SCALE GENOMIC DNA]</scope>
    <source>
        <strain evidence="2">cv. Fuchu</strain>
    </source>
</reference>
<dbReference type="EMBL" id="BJWL01000022">
    <property type="protein sequence ID" value="GFZ11084.1"/>
    <property type="molecule type" value="Genomic_DNA"/>
</dbReference>
<name>A0A7J0GK35_9ERIC</name>
<evidence type="ECO:0000313" key="2">
    <source>
        <dbReference type="Proteomes" id="UP000585474"/>
    </source>
</evidence>
<accession>A0A7J0GK35</accession>
<evidence type="ECO:0000313" key="1">
    <source>
        <dbReference type="EMBL" id="GFZ11084.1"/>
    </source>
</evidence>
<comment type="caution">
    <text evidence="1">The sequence shown here is derived from an EMBL/GenBank/DDBJ whole genome shotgun (WGS) entry which is preliminary data.</text>
</comment>
<dbReference type="AlphaFoldDB" id="A0A7J0GK35"/>
<keyword evidence="2" id="KW-1185">Reference proteome</keyword>